<feature type="domain" description="HTH cro/C1-type" evidence="1">
    <location>
        <begin position="11"/>
        <end position="66"/>
    </location>
</feature>
<accession>A0A150WNZ4</accession>
<dbReference type="InterPro" id="IPR001387">
    <property type="entry name" value="Cro/C1-type_HTH"/>
</dbReference>
<comment type="caution">
    <text evidence="2">The sequence shown here is derived from an EMBL/GenBank/DDBJ whole genome shotgun (WGS) entry which is preliminary data.</text>
</comment>
<dbReference type="Gene3D" id="1.10.260.40">
    <property type="entry name" value="lambda repressor-like DNA-binding domains"/>
    <property type="match status" value="1"/>
</dbReference>
<evidence type="ECO:0000313" key="2">
    <source>
        <dbReference type="EMBL" id="KYG66221.1"/>
    </source>
</evidence>
<dbReference type="InterPro" id="IPR010982">
    <property type="entry name" value="Lambda_DNA-bd_dom_sf"/>
</dbReference>
<dbReference type="Proteomes" id="UP000075320">
    <property type="component" value="Unassembled WGS sequence"/>
</dbReference>
<protein>
    <submittedName>
        <fullName evidence="2">Transcriptional regulator</fullName>
    </submittedName>
</protein>
<dbReference type="OrthoDB" id="5296175at2"/>
<dbReference type="Pfam" id="PF01381">
    <property type="entry name" value="HTH_3"/>
    <property type="match status" value="1"/>
</dbReference>
<sequence length="90" mass="10332">MAKTISFAQYLKDSRIAAGLSQRDVSEKLGYTTSQFVSNWERGLSTPPNKAVKKLAELYNLSIEEFLDLLLQETLQQVTLDFKKKFKKML</sequence>
<dbReference type="PROSITE" id="PS50943">
    <property type="entry name" value="HTH_CROC1"/>
    <property type="match status" value="1"/>
</dbReference>
<name>A0A150WNZ4_BDEBC</name>
<evidence type="ECO:0000259" key="1">
    <source>
        <dbReference type="PROSITE" id="PS50943"/>
    </source>
</evidence>
<dbReference type="RefSeq" id="WP_061833787.1">
    <property type="nucleotide sequence ID" value="NZ_LUKE01000001.1"/>
</dbReference>
<dbReference type="CDD" id="cd00093">
    <property type="entry name" value="HTH_XRE"/>
    <property type="match status" value="1"/>
</dbReference>
<reference evidence="2 3" key="1">
    <citation type="submission" date="2016-03" db="EMBL/GenBank/DDBJ databases">
        <authorList>
            <person name="Ploux O."/>
        </authorList>
    </citation>
    <scope>NUCLEOTIDE SEQUENCE [LARGE SCALE GENOMIC DNA]</scope>
    <source>
        <strain evidence="2 3">R0</strain>
    </source>
</reference>
<gene>
    <name evidence="2" type="ORF">AZI86_03935</name>
</gene>
<organism evidence="2 3">
    <name type="scientific">Bdellovibrio bacteriovorus</name>
    <dbReference type="NCBI Taxonomy" id="959"/>
    <lineage>
        <taxon>Bacteria</taxon>
        <taxon>Pseudomonadati</taxon>
        <taxon>Bdellovibrionota</taxon>
        <taxon>Bdellovibrionia</taxon>
        <taxon>Bdellovibrionales</taxon>
        <taxon>Pseudobdellovibrionaceae</taxon>
        <taxon>Bdellovibrio</taxon>
    </lineage>
</organism>
<dbReference type="EMBL" id="LUKE01000001">
    <property type="protein sequence ID" value="KYG66221.1"/>
    <property type="molecule type" value="Genomic_DNA"/>
</dbReference>
<dbReference type="GO" id="GO:0003677">
    <property type="term" value="F:DNA binding"/>
    <property type="evidence" value="ECO:0007669"/>
    <property type="project" value="InterPro"/>
</dbReference>
<keyword evidence="3" id="KW-1185">Reference proteome</keyword>
<evidence type="ECO:0000313" key="3">
    <source>
        <dbReference type="Proteomes" id="UP000075320"/>
    </source>
</evidence>
<dbReference type="SUPFAM" id="SSF47413">
    <property type="entry name" value="lambda repressor-like DNA-binding domains"/>
    <property type="match status" value="1"/>
</dbReference>
<dbReference type="SMART" id="SM00530">
    <property type="entry name" value="HTH_XRE"/>
    <property type="match status" value="1"/>
</dbReference>
<dbReference type="AlphaFoldDB" id="A0A150WNZ4"/>
<proteinExistence type="predicted"/>